<sequence length="130" mass="14000">MTPFSFPLATCTPPYAGFTRLHQGISLNLKNADAEKHLLTPALTYHPCHVQALKMNCPATVCDLDSWIFARTSSKTSLVRHKPATRAAAMSIVNTAFQLLAEIYPVRNGPIAAPAEPVPSMIAVTVASAR</sequence>
<dbReference type="AlphaFoldDB" id="A0AA88X5F0"/>
<evidence type="ECO:0000313" key="1">
    <source>
        <dbReference type="EMBL" id="KAK3040072.1"/>
    </source>
</evidence>
<evidence type="ECO:0000313" key="2">
    <source>
        <dbReference type="Proteomes" id="UP001188597"/>
    </source>
</evidence>
<proteinExistence type="predicted"/>
<name>A0AA88X5F0_9ASTE</name>
<organism evidence="1 2">
    <name type="scientific">Escallonia herrerae</name>
    <dbReference type="NCBI Taxonomy" id="1293975"/>
    <lineage>
        <taxon>Eukaryota</taxon>
        <taxon>Viridiplantae</taxon>
        <taxon>Streptophyta</taxon>
        <taxon>Embryophyta</taxon>
        <taxon>Tracheophyta</taxon>
        <taxon>Spermatophyta</taxon>
        <taxon>Magnoliopsida</taxon>
        <taxon>eudicotyledons</taxon>
        <taxon>Gunneridae</taxon>
        <taxon>Pentapetalae</taxon>
        <taxon>asterids</taxon>
        <taxon>campanulids</taxon>
        <taxon>Escalloniales</taxon>
        <taxon>Escalloniaceae</taxon>
        <taxon>Escallonia</taxon>
    </lineage>
</organism>
<keyword evidence="2" id="KW-1185">Reference proteome</keyword>
<accession>A0AA88X5F0</accession>
<reference evidence="1" key="1">
    <citation type="submission" date="2022-12" db="EMBL/GenBank/DDBJ databases">
        <title>Draft genome assemblies for two species of Escallonia (Escalloniales).</title>
        <authorList>
            <person name="Chanderbali A."/>
            <person name="Dervinis C."/>
            <person name="Anghel I."/>
            <person name="Soltis D."/>
            <person name="Soltis P."/>
            <person name="Zapata F."/>
        </authorList>
    </citation>
    <scope>NUCLEOTIDE SEQUENCE</scope>
    <source>
        <strain evidence="1">UCBG64.0493</strain>
        <tissue evidence="1">Leaf</tissue>
    </source>
</reference>
<comment type="caution">
    <text evidence="1">The sequence shown here is derived from an EMBL/GenBank/DDBJ whole genome shotgun (WGS) entry which is preliminary data.</text>
</comment>
<protein>
    <submittedName>
        <fullName evidence="1">Uncharacterized protein</fullName>
    </submittedName>
</protein>
<dbReference type="EMBL" id="JAVXUP010000061">
    <property type="protein sequence ID" value="KAK3040072.1"/>
    <property type="molecule type" value="Genomic_DNA"/>
</dbReference>
<gene>
    <name evidence="1" type="ORF">RJ639_027798</name>
</gene>
<dbReference type="Proteomes" id="UP001188597">
    <property type="component" value="Unassembled WGS sequence"/>
</dbReference>